<dbReference type="CDD" id="cd07516">
    <property type="entry name" value="HAD_Pase"/>
    <property type="match status" value="1"/>
</dbReference>
<reference evidence="1 2" key="1">
    <citation type="submission" date="2022-06" db="EMBL/GenBank/DDBJ databases">
        <title>Endosaccharibacter gen. nov., sp. nov., endophytic bacteria isolated from sugarcane.</title>
        <authorList>
            <person name="Pitiwittayakul N."/>
            <person name="Yukphan P."/>
            <person name="Charoenyingcharoen P."/>
            <person name="Tanasupawat S."/>
        </authorList>
    </citation>
    <scope>NUCLEOTIDE SEQUENCE [LARGE SCALE GENOMIC DNA]</scope>
    <source>
        <strain evidence="1 2">KSS8</strain>
    </source>
</reference>
<dbReference type="PANTHER" id="PTHR10000">
    <property type="entry name" value="PHOSPHOSERINE PHOSPHATASE"/>
    <property type="match status" value="1"/>
</dbReference>
<dbReference type="PANTHER" id="PTHR10000:SF8">
    <property type="entry name" value="HAD SUPERFAMILY HYDROLASE-LIKE, TYPE 3"/>
    <property type="match status" value="1"/>
</dbReference>
<accession>A0ABT1W700</accession>
<dbReference type="InterPro" id="IPR000150">
    <property type="entry name" value="Cof"/>
</dbReference>
<sequence>MSTGAIRLLVSDIDGTLIGSDKRLAPATVEAARALGRAGIRLCLASSRSVDGMRQYLDALGVDTPAAGLNGGEILAADGSVLDRRNLDPEVAQLTLETLERHGIESWVFTGTEWLVADAAGPFVPREQAAVKIDPIEVPSFAPYLDRVGKIMGATTDYPLLERVEIQLGAMFGERVNAHRSSPWYLDVTHPDANKGAAAMRLARLLGIDPAEMACIGDMDNDISMLQVAGLSIAMGNAPQHVQAAAQYVTAGNNEDGWAKAVNTLVLPRAPGRTNGV</sequence>
<dbReference type="SUPFAM" id="SSF56784">
    <property type="entry name" value="HAD-like"/>
    <property type="match status" value="1"/>
</dbReference>
<protein>
    <submittedName>
        <fullName evidence="1">Cof-type HAD-IIB family hydrolase</fullName>
    </submittedName>
</protein>
<dbReference type="RefSeq" id="WP_422863052.1">
    <property type="nucleotide sequence ID" value="NZ_JAMSKV010000002.1"/>
</dbReference>
<dbReference type="InterPro" id="IPR023214">
    <property type="entry name" value="HAD_sf"/>
</dbReference>
<dbReference type="Gene3D" id="3.30.1240.10">
    <property type="match status" value="1"/>
</dbReference>
<gene>
    <name evidence="1" type="ORF">NFI95_03980</name>
</gene>
<keyword evidence="1" id="KW-0378">Hydrolase</keyword>
<dbReference type="EMBL" id="JAMSKV010000002">
    <property type="protein sequence ID" value="MCQ8277608.1"/>
    <property type="molecule type" value="Genomic_DNA"/>
</dbReference>
<dbReference type="SFLD" id="SFLDS00003">
    <property type="entry name" value="Haloacid_Dehalogenase"/>
    <property type="match status" value="1"/>
</dbReference>
<dbReference type="Proteomes" id="UP001524587">
    <property type="component" value="Unassembled WGS sequence"/>
</dbReference>
<dbReference type="GO" id="GO:0016787">
    <property type="term" value="F:hydrolase activity"/>
    <property type="evidence" value="ECO:0007669"/>
    <property type="project" value="UniProtKB-KW"/>
</dbReference>
<dbReference type="SFLD" id="SFLDG01140">
    <property type="entry name" value="C2.B:_Phosphomannomutase_and_P"/>
    <property type="match status" value="1"/>
</dbReference>
<dbReference type="InterPro" id="IPR036412">
    <property type="entry name" value="HAD-like_sf"/>
</dbReference>
<comment type="caution">
    <text evidence="1">The sequence shown here is derived from an EMBL/GenBank/DDBJ whole genome shotgun (WGS) entry which is preliminary data.</text>
</comment>
<dbReference type="InterPro" id="IPR006379">
    <property type="entry name" value="HAD-SF_hydro_IIB"/>
</dbReference>
<keyword evidence="2" id="KW-1185">Reference proteome</keyword>
<dbReference type="NCBIfam" id="TIGR00099">
    <property type="entry name" value="Cof-subfamily"/>
    <property type="match status" value="1"/>
</dbReference>
<evidence type="ECO:0000313" key="2">
    <source>
        <dbReference type="Proteomes" id="UP001524587"/>
    </source>
</evidence>
<dbReference type="NCBIfam" id="TIGR01484">
    <property type="entry name" value="HAD-SF-IIB"/>
    <property type="match status" value="1"/>
</dbReference>
<dbReference type="Pfam" id="PF08282">
    <property type="entry name" value="Hydrolase_3"/>
    <property type="match status" value="1"/>
</dbReference>
<organism evidence="1 2">
    <name type="scientific">Endosaccharibacter trunci</name>
    <dbReference type="NCBI Taxonomy" id="2812733"/>
    <lineage>
        <taxon>Bacteria</taxon>
        <taxon>Pseudomonadati</taxon>
        <taxon>Pseudomonadota</taxon>
        <taxon>Alphaproteobacteria</taxon>
        <taxon>Acetobacterales</taxon>
        <taxon>Acetobacteraceae</taxon>
        <taxon>Endosaccharibacter</taxon>
    </lineage>
</organism>
<name>A0ABT1W700_9PROT</name>
<evidence type="ECO:0000313" key="1">
    <source>
        <dbReference type="EMBL" id="MCQ8277608.1"/>
    </source>
</evidence>
<dbReference type="Gene3D" id="3.40.50.1000">
    <property type="entry name" value="HAD superfamily/HAD-like"/>
    <property type="match status" value="1"/>
</dbReference>
<proteinExistence type="predicted"/>